<dbReference type="GO" id="GO:0005886">
    <property type="term" value="C:plasma membrane"/>
    <property type="evidence" value="ECO:0007669"/>
    <property type="project" value="UniProtKB-SubCell"/>
</dbReference>
<keyword evidence="4" id="KW-0997">Cell inner membrane</keyword>
<dbReference type="PANTHER" id="PTHR43357">
    <property type="entry name" value="INNER MEMBRANE ABC TRANSPORTER PERMEASE PROTEIN YDCV"/>
    <property type="match status" value="1"/>
</dbReference>
<dbReference type="GO" id="GO:0055085">
    <property type="term" value="P:transmembrane transport"/>
    <property type="evidence" value="ECO:0007669"/>
    <property type="project" value="InterPro"/>
</dbReference>
<evidence type="ECO:0000256" key="7">
    <source>
        <dbReference type="ARBA" id="ARBA00023136"/>
    </source>
</evidence>
<evidence type="ECO:0000256" key="3">
    <source>
        <dbReference type="ARBA" id="ARBA00022475"/>
    </source>
</evidence>
<sequence>MEKRLTLSAAVLTLVVIGLLPVLAMVAKTFFGAEGFSLTAYKALLDSGKQLMTLMSHSILLSISVTFLATVVGVPLGVLLCKTDLPFRRALTIVLALPLLIPPYVIAVAWFAVLGAAGMIGHSPATLEFLSSAFFSLYGCIGALSTAFLPIPMLLTIVYVNRINPRLEQAALLLSRWPYVLWRITLPLIAPAILFSAVLVFLLTFGEVGVPTFLRYPVYPVEILTQFAAFYDFSAATAAAIPMLIVTGMILMLEYRFLQASVLELNVPTHAGRNGAIKLGYWRLPLLGLVLSWTLITVALPIAILIVQSASLSIFAEAFLRAGGSILRSVVFAMIGATLLVILGFFLGYLVHSRAEPVWRSVDALALFLFTLPGTVIGIGLISLWNTPETNAIYATPAIIILGYMAQYIVLPMRMTAAVLHSIPSSLERAAQLSGASWFMTLRDIVVPLAKNGLIATWIIAYVFCLRDLGITMVVYPPGFDTLPVRILTLMANGAPSLISALCIILIVVTLLPLFVAALWQRRVGGPS</sequence>
<keyword evidence="6 8" id="KW-1133">Transmembrane helix</keyword>
<evidence type="ECO:0000313" key="10">
    <source>
        <dbReference type="EMBL" id="ACB96122.1"/>
    </source>
</evidence>
<reference evidence="11" key="1">
    <citation type="submission" date="2008-03" db="EMBL/GenBank/DDBJ databases">
        <title>Complete sequence of chromosome of Beijerinckia indica subsp. indica ATCC 9039.</title>
        <authorList>
            <consortium name="US DOE Joint Genome Institute"/>
            <person name="Copeland A."/>
            <person name="Lucas S."/>
            <person name="Lapidus A."/>
            <person name="Glavina del Rio T."/>
            <person name="Dalin E."/>
            <person name="Tice H."/>
            <person name="Bruce D."/>
            <person name="Goodwin L."/>
            <person name="Pitluck S."/>
            <person name="LaButti K."/>
            <person name="Schmutz J."/>
            <person name="Larimer F."/>
            <person name="Land M."/>
            <person name="Hauser L."/>
            <person name="Kyrpides N."/>
            <person name="Mikhailova N."/>
            <person name="Dunfield P.F."/>
            <person name="Dedysh S.N."/>
            <person name="Liesack W."/>
            <person name="Saw J.H."/>
            <person name="Alam M."/>
            <person name="Chen Y."/>
            <person name="Murrell J.C."/>
            <person name="Richardson P."/>
        </authorList>
    </citation>
    <scope>NUCLEOTIDE SEQUENCE [LARGE SCALE GENOMIC DNA]</scope>
    <source>
        <strain evidence="11">ATCC 9039 / DSM 1715 / NCIMB 8712</strain>
    </source>
</reference>
<dbReference type="AlphaFoldDB" id="B2IIG9"/>
<keyword evidence="5 8" id="KW-0812">Transmembrane</keyword>
<evidence type="ECO:0000313" key="11">
    <source>
        <dbReference type="Proteomes" id="UP000001695"/>
    </source>
</evidence>
<keyword evidence="11" id="KW-1185">Reference proteome</keyword>
<dbReference type="eggNOG" id="COG1178">
    <property type="taxonomic scope" value="Bacteria"/>
</dbReference>
<evidence type="ECO:0000259" key="9">
    <source>
        <dbReference type="PROSITE" id="PS50928"/>
    </source>
</evidence>
<protein>
    <submittedName>
        <fullName evidence="10">Binding-protein-dependent transport systems inner membrane component</fullName>
    </submittedName>
</protein>
<feature type="transmembrane region" description="Helical" evidence="8">
    <location>
        <begin position="497"/>
        <end position="520"/>
    </location>
</feature>
<dbReference type="PANTHER" id="PTHR43357:SF3">
    <property type="entry name" value="FE(3+)-TRANSPORT SYSTEM PERMEASE PROTEIN FBPB 2"/>
    <property type="match status" value="1"/>
</dbReference>
<proteinExistence type="inferred from homology"/>
<dbReference type="RefSeq" id="WP_012385475.1">
    <property type="nucleotide sequence ID" value="NC_010581.1"/>
</dbReference>
<feature type="transmembrane region" description="Helical" evidence="8">
    <location>
        <begin position="93"/>
        <end position="113"/>
    </location>
</feature>
<dbReference type="SUPFAM" id="SSF161098">
    <property type="entry name" value="MetI-like"/>
    <property type="match status" value="2"/>
</dbReference>
<dbReference type="PROSITE" id="PS50928">
    <property type="entry name" value="ABC_TM1"/>
    <property type="match status" value="2"/>
</dbReference>
<feature type="transmembrane region" description="Helical" evidence="8">
    <location>
        <begin position="330"/>
        <end position="352"/>
    </location>
</feature>
<feature type="transmembrane region" description="Helical" evidence="8">
    <location>
        <begin position="453"/>
        <end position="477"/>
    </location>
</feature>
<reference evidence="10 11" key="2">
    <citation type="journal article" date="2010" name="J. Bacteriol.">
        <title>Complete genome sequence of Beijerinckia indica subsp. indica.</title>
        <authorList>
            <person name="Tamas I."/>
            <person name="Dedysh S.N."/>
            <person name="Liesack W."/>
            <person name="Stott M.B."/>
            <person name="Alam M."/>
            <person name="Murrell J.C."/>
            <person name="Dunfield P.F."/>
        </authorList>
    </citation>
    <scope>NUCLEOTIDE SEQUENCE [LARGE SCALE GENOMIC DNA]</scope>
    <source>
        <strain evidence="11">ATCC 9039 / DSM 1715 / NCIMB 8712</strain>
    </source>
</reference>
<feature type="transmembrane region" description="Helical" evidence="8">
    <location>
        <begin position="286"/>
        <end position="310"/>
    </location>
</feature>
<gene>
    <name evidence="10" type="ordered locus">Bind_2520</name>
</gene>
<comment type="subcellular location">
    <subcellularLocation>
        <location evidence="1">Cell inner membrane</location>
        <topology evidence="1">Multi-pass membrane protein</topology>
    </subcellularLocation>
    <subcellularLocation>
        <location evidence="8">Cell membrane</location>
        <topology evidence="8">Multi-pass membrane protein</topology>
    </subcellularLocation>
</comment>
<feature type="domain" description="ABC transmembrane type-1" evidence="9">
    <location>
        <begin position="326"/>
        <end position="517"/>
    </location>
</feature>
<dbReference type="Proteomes" id="UP000001695">
    <property type="component" value="Chromosome"/>
</dbReference>
<evidence type="ECO:0000256" key="1">
    <source>
        <dbReference type="ARBA" id="ARBA00004429"/>
    </source>
</evidence>
<dbReference type="InterPro" id="IPR000515">
    <property type="entry name" value="MetI-like"/>
</dbReference>
<name>B2IIG9_BEII9</name>
<feature type="domain" description="ABC transmembrane type-1" evidence="9">
    <location>
        <begin position="55"/>
        <end position="254"/>
    </location>
</feature>
<evidence type="ECO:0000256" key="8">
    <source>
        <dbReference type="RuleBase" id="RU363032"/>
    </source>
</evidence>
<feature type="transmembrane region" description="Helical" evidence="8">
    <location>
        <begin position="223"/>
        <end position="253"/>
    </location>
</feature>
<keyword evidence="7 8" id="KW-0472">Membrane</keyword>
<feature type="transmembrane region" description="Helical" evidence="8">
    <location>
        <begin position="364"/>
        <end position="385"/>
    </location>
</feature>
<dbReference type="KEGG" id="bid:Bind_2520"/>
<dbReference type="HOGENOM" id="CLU_021838_2_1_5"/>
<organism evidence="10 11">
    <name type="scientific">Beijerinckia indica subsp. indica (strain ATCC 9039 / DSM 1715 / NCIMB 8712)</name>
    <dbReference type="NCBI Taxonomy" id="395963"/>
    <lineage>
        <taxon>Bacteria</taxon>
        <taxon>Pseudomonadati</taxon>
        <taxon>Pseudomonadota</taxon>
        <taxon>Alphaproteobacteria</taxon>
        <taxon>Hyphomicrobiales</taxon>
        <taxon>Beijerinckiaceae</taxon>
        <taxon>Beijerinckia</taxon>
    </lineage>
</organism>
<dbReference type="InterPro" id="IPR035906">
    <property type="entry name" value="MetI-like_sf"/>
</dbReference>
<keyword evidence="3" id="KW-1003">Cell membrane</keyword>
<evidence type="ECO:0000256" key="6">
    <source>
        <dbReference type="ARBA" id="ARBA00022989"/>
    </source>
</evidence>
<keyword evidence="2 8" id="KW-0813">Transport</keyword>
<dbReference type="CDD" id="cd06261">
    <property type="entry name" value="TM_PBP2"/>
    <property type="match status" value="2"/>
</dbReference>
<dbReference type="EMBL" id="CP001016">
    <property type="protein sequence ID" value="ACB96122.1"/>
    <property type="molecule type" value="Genomic_DNA"/>
</dbReference>
<accession>B2IIG9</accession>
<feature type="transmembrane region" description="Helical" evidence="8">
    <location>
        <begin position="391"/>
        <end position="411"/>
    </location>
</feature>
<evidence type="ECO:0000256" key="5">
    <source>
        <dbReference type="ARBA" id="ARBA00022692"/>
    </source>
</evidence>
<feature type="transmembrane region" description="Helical" evidence="8">
    <location>
        <begin position="180"/>
        <end position="203"/>
    </location>
</feature>
<evidence type="ECO:0000256" key="4">
    <source>
        <dbReference type="ARBA" id="ARBA00022519"/>
    </source>
</evidence>
<dbReference type="STRING" id="395963.Bind_2520"/>
<dbReference type="Gene3D" id="1.10.3720.10">
    <property type="entry name" value="MetI-like"/>
    <property type="match status" value="2"/>
</dbReference>
<dbReference type="OrthoDB" id="27542at2"/>
<comment type="similarity">
    <text evidence="8">Belongs to the binding-protein-dependent transport system permease family.</text>
</comment>
<feature type="transmembrane region" description="Helical" evidence="8">
    <location>
        <begin position="133"/>
        <end position="160"/>
    </location>
</feature>
<evidence type="ECO:0000256" key="2">
    <source>
        <dbReference type="ARBA" id="ARBA00022448"/>
    </source>
</evidence>
<feature type="transmembrane region" description="Helical" evidence="8">
    <location>
        <begin position="59"/>
        <end position="81"/>
    </location>
</feature>
<dbReference type="Pfam" id="PF00528">
    <property type="entry name" value="BPD_transp_1"/>
    <property type="match status" value="1"/>
</dbReference>